<feature type="region of interest" description="Disordered" evidence="1">
    <location>
        <begin position="1"/>
        <end position="187"/>
    </location>
</feature>
<feature type="compositionally biased region" description="Pro residues" evidence="1">
    <location>
        <begin position="152"/>
        <end position="162"/>
    </location>
</feature>
<dbReference type="Proteomes" id="UP000663856">
    <property type="component" value="Unassembled WGS sequence"/>
</dbReference>
<dbReference type="EMBL" id="CAJNRF010008029">
    <property type="protein sequence ID" value="CAF2096666.1"/>
    <property type="molecule type" value="Genomic_DNA"/>
</dbReference>
<gene>
    <name evidence="5" type="ORF">OVN521_LOCUS3996</name>
    <name evidence="4" type="ORF">UXM345_LOCUS1321</name>
    <name evidence="3" type="ORF">WKI299_LOCUS19292</name>
    <name evidence="2" type="ORF">XDN619_LOCUS12531</name>
</gene>
<evidence type="ECO:0000313" key="7">
    <source>
        <dbReference type="Proteomes" id="UP000663866"/>
    </source>
</evidence>
<name>A0A816T530_9BILA</name>
<dbReference type="Proteomes" id="UP000663842">
    <property type="component" value="Unassembled WGS sequence"/>
</dbReference>
<comment type="caution">
    <text evidence="3">The sequence shown here is derived from an EMBL/GenBank/DDBJ whole genome shotgun (WGS) entry which is preliminary data.</text>
</comment>
<organism evidence="3 6">
    <name type="scientific">Rotaria magnacalcarata</name>
    <dbReference type="NCBI Taxonomy" id="392030"/>
    <lineage>
        <taxon>Eukaryota</taxon>
        <taxon>Metazoa</taxon>
        <taxon>Spiralia</taxon>
        <taxon>Gnathifera</taxon>
        <taxon>Rotifera</taxon>
        <taxon>Eurotatoria</taxon>
        <taxon>Bdelloidea</taxon>
        <taxon>Philodinida</taxon>
        <taxon>Philodinidae</taxon>
        <taxon>Rotaria</taxon>
    </lineage>
</organism>
<feature type="compositionally biased region" description="Polar residues" evidence="1">
    <location>
        <begin position="138"/>
        <end position="151"/>
    </location>
</feature>
<dbReference type="AlphaFoldDB" id="A0A816T530"/>
<dbReference type="Proteomes" id="UP000663866">
    <property type="component" value="Unassembled WGS sequence"/>
</dbReference>
<feature type="compositionally biased region" description="Polar residues" evidence="1">
    <location>
        <begin position="21"/>
        <end position="46"/>
    </location>
</feature>
<feature type="compositionally biased region" description="Basic residues" evidence="1">
    <location>
        <begin position="10"/>
        <end position="20"/>
    </location>
</feature>
<dbReference type="EMBL" id="CAJOBF010000070">
    <property type="protein sequence ID" value="CAF3739239.1"/>
    <property type="molecule type" value="Genomic_DNA"/>
</dbReference>
<protein>
    <submittedName>
        <fullName evidence="3">Uncharacterized protein</fullName>
    </submittedName>
</protein>
<dbReference type="EMBL" id="CAJOBG010000359">
    <property type="protein sequence ID" value="CAF3803165.1"/>
    <property type="molecule type" value="Genomic_DNA"/>
</dbReference>
<accession>A0A816T530</accession>
<feature type="compositionally biased region" description="Polar residues" evidence="1">
    <location>
        <begin position="163"/>
        <end position="187"/>
    </location>
</feature>
<reference evidence="3" key="1">
    <citation type="submission" date="2021-02" db="EMBL/GenBank/DDBJ databases">
        <authorList>
            <person name="Nowell W R."/>
        </authorList>
    </citation>
    <scope>NUCLEOTIDE SEQUENCE</scope>
</reference>
<evidence type="ECO:0000313" key="3">
    <source>
        <dbReference type="EMBL" id="CAF2096666.1"/>
    </source>
</evidence>
<feature type="compositionally biased region" description="Low complexity" evidence="1">
    <location>
        <begin position="123"/>
        <end position="137"/>
    </location>
</feature>
<evidence type="ECO:0000313" key="4">
    <source>
        <dbReference type="EMBL" id="CAF3739239.1"/>
    </source>
</evidence>
<dbReference type="Proteomes" id="UP000663887">
    <property type="component" value="Unassembled WGS sequence"/>
</dbReference>
<evidence type="ECO:0000256" key="1">
    <source>
        <dbReference type="SAM" id="MobiDB-lite"/>
    </source>
</evidence>
<evidence type="ECO:0000313" key="6">
    <source>
        <dbReference type="Proteomes" id="UP000663856"/>
    </source>
</evidence>
<feature type="compositionally biased region" description="Basic and acidic residues" evidence="1">
    <location>
        <begin position="47"/>
        <end position="58"/>
    </location>
</feature>
<evidence type="ECO:0000313" key="5">
    <source>
        <dbReference type="EMBL" id="CAF3803165.1"/>
    </source>
</evidence>
<feature type="compositionally biased region" description="Polar residues" evidence="1">
    <location>
        <begin position="59"/>
        <end position="68"/>
    </location>
</feature>
<sequence length="397" mass="45614">MSKILQRVKTVFRRKPRYRKTSSASLSNSNDQLTEVSNTPIPYQTPQDRDDNKDETESFKYTNPSQENILKPSLRDAPSLSDHDGDESPSTSSSRSKQSFRDVPIPARSIPTRNDDINRIGRPSLNNNPAPTTNSTSQQDYASYKSENQYPPSRPPVNPISQPPINNVPLRTNGEQLSSSNPVRQSQLRDSTLDLMNKHRELFPIHSDSNLVGFPPNQYRRVRNTSYGLHRTTHQNQPYRSLPYPSRNNLSNFEIDYPVEDVLIDENIPSSIAIKINEAVEYDRFGNAYRTQRYAYEPAVQQLNIGNKQQIQRRLLGNSHPHGMRYIREIINNQPRSQNLYKQDYQIQDLNNIELLIDHIPQLNCQVVPSQIAYDSFSIPINHFTANALPNDPMQIY</sequence>
<evidence type="ECO:0000313" key="2">
    <source>
        <dbReference type="EMBL" id="CAF2070905.1"/>
    </source>
</evidence>
<feature type="compositionally biased region" description="Low complexity" evidence="1">
    <location>
        <begin position="88"/>
        <end position="97"/>
    </location>
</feature>
<keyword evidence="7" id="KW-1185">Reference proteome</keyword>
<dbReference type="EMBL" id="CAJNRG010004941">
    <property type="protein sequence ID" value="CAF2070905.1"/>
    <property type="molecule type" value="Genomic_DNA"/>
</dbReference>
<proteinExistence type="predicted"/>